<dbReference type="InParanoid" id="A0A409VRR5"/>
<keyword evidence="4" id="KW-1185">Reference proteome</keyword>
<dbReference type="InterPro" id="IPR036047">
    <property type="entry name" value="F-box-like_dom_sf"/>
</dbReference>
<dbReference type="AlphaFoldDB" id="A0A409VRR5"/>
<organism evidence="3 4">
    <name type="scientific">Gymnopilus dilepis</name>
    <dbReference type="NCBI Taxonomy" id="231916"/>
    <lineage>
        <taxon>Eukaryota</taxon>
        <taxon>Fungi</taxon>
        <taxon>Dikarya</taxon>
        <taxon>Basidiomycota</taxon>
        <taxon>Agaricomycotina</taxon>
        <taxon>Agaricomycetes</taxon>
        <taxon>Agaricomycetidae</taxon>
        <taxon>Agaricales</taxon>
        <taxon>Agaricineae</taxon>
        <taxon>Hymenogastraceae</taxon>
        <taxon>Gymnopilus</taxon>
    </lineage>
</organism>
<dbReference type="CDD" id="cd09917">
    <property type="entry name" value="F-box_SF"/>
    <property type="match status" value="2"/>
</dbReference>
<gene>
    <name evidence="3" type="ORF">CVT26_001819</name>
</gene>
<dbReference type="InterPro" id="IPR001810">
    <property type="entry name" value="F-box_dom"/>
</dbReference>
<evidence type="ECO:0000256" key="1">
    <source>
        <dbReference type="SAM" id="MobiDB-lite"/>
    </source>
</evidence>
<dbReference type="Proteomes" id="UP000284706">
    <property type="component" value="Unassembled WGS sequence"/>
</dbReference>
<feature type="compositionally biased region" description="Low complexity" evidence="1">
    <location>
        <begin position="992"/>
        <end position="1008"/>
    </location>
</feature>
<dbReference type="Pfam" id="PF00646">
    <property type="entry name" value="F-box"/>
    <property type="match status" value="2"/>
</dbReference>
<evidence type="ECO:0000259" key="2">
    <source>
        <dbReference type="PROSITE" id="PS50181"/>
    </source>
</evidence>
<dbReference type="EMBL" id="NHYE01005584">
    <property type="protein sequence ID" value="PPQ68948.1"/>
    <property type="molecule type" value="Genomic_DNA"/>
</dbReference>
<comment type="caution">
    <text evidence="3">The sequence shown here is derived from an EMBL/GenBank/DDBJ whole genome shotgun (WGS) entry which is preliminary data.</text>
</comment>
<dbReference type="PROSITE" id="PS50181">
    <property type="entry name" value="FBOX"/>
    <property type="match status" value="1"/>
</dbReference>
<dbReference type="SUPFAM" id="SSF81383">
    <property type="entry name" value="F-box domain"/>
    <property type="match status" value="2"/>
</dbReference>
<proteinExistence type="predicted"/>
<evidence type="ECO:0000313" key="4">
    <source>
        <dbReference type="Proteomes" id="UP000284706"/>
    </source>
</evidence>
<evidence type="ECO:0000313" key="3">
    <source>
        <dbReference type="EMBL" id="PPQ68948.1"/>
    </source>
</evidence>
<feature type="domain" description="F-box" evidence="2">
    <location>
        <begin position="68"/>
        <end position="117"/>
    </location>
</feature>
<dbReference type="SMART" id="SM00256">
    <property type="entry name" value="FBOX"/>
    <property type="match status" value="2"/>
</dbReference>
<reference evidence="3 4" key="1">
    <citation type="journal article" date="2018" name="Evol. Lett.">
        <title>Horizontal gene cluster transfer increased hallucinogenic mushroom diversity.</title>
        <authorList>
            <person name="Reynolds H.T."/>
            <person name="Vijayakumar V."/>
            <person name="Gluck-Thaler E."/>
            <person name="Korotkin H.B."/>
            <person name="Matheny P.B."/>
            <person name="Slot J.C."/>
        </authorList>
    </citation>
    <scope>NUCLEOTIDE SEQUENCE [LARGE SCALE GENOMIC DNA]</scope>
    <source>
        <strain evidence="3 4">SRW20</strain>
    </source>
</reference>
<dbReference type="STRING" id="231916.A0A409VRR5"/>
<dbReference type="Gene3D" id="1.20.1280.50">
    <property type="match status" value="1"/>
</dbReference>
<feature type="region of interest" description="Disordered" evidence="1">
    <location>
        <begin position="1"/>
        <end position="68"/>
    </location>
</feature>
<dbReference type="OrthoDB" id="2322499at2759"/>
<sequence>MEQMEVDTPSGVNGKRDCQERTPSVLDIEMENPEDLKPKGAKRRRMRGPGTSDAQRSRRKTPQSEPSLSLLPTMPLDILFEIFGYLDVHDVINLSRTSKAFRNTLFHPSASSVWRNLRKPLDGPDPLGNMSEARWAELLFGIACQDCGGIGRISVHKANFFIRRRLCKTCQKRSLIAESKLNDHFNIPSSISIRAFIPSVRVEKEDEDRCFYRGEVEVIIKKVNAFEKALRRENASEVTERYNAFKGQRQQVVLDVLKRANKCAKWLNQYFTLLQASKDQITAQRRAEIFERLRQMGYADEDIERQSLAPEVNQPKPVDDRILQKIIPSLEKKIRADVEQRREHAIDQEYESRKTLVDELYTAYRKTRHPTLWMRVPRTEELFQLPSIKGIIEAPLAVHFTAQHVARAMMNFGRMLRTLEEAKCWKYFQLLQRYHQAGNHTTMPGDIPFDAVLHTLDLATSVFECHQDRKTHPNPFIMVGTTELLSHHCDPEDISEDKKLRKLAWSPSTRLVSFSPAGADVARALLKIARLDPATARVSEMDGLGLRFRCKKETSNWKQYEYNPDIGFYVVQVAYPWREAIAHALLCRHGCDWEAYSGMGAEVTDARWTQSKWSCSHCHNFLPDNLKTRQEIFDHVRTFHGKVDPQEHQDFFFFERFRTPAASAMWEVIFSHLGPRDLVSLTRTSKAFRETLLSANAKSVWKAVRAQHDAPEPLGEMAEVHWTELLFGHACQGCGAKNIPNVDFFIRRRYCKVCKRKNIILESKLKRHFGVPVDAEILDLVPYTNESGWCEQRKGRYFLISEVESMMKKVARLEEDVRAGRPYAVKSLRTFKDEHRKLAQRVMEMCNLDTTAYLTGSDNWVTKMQTSSQMSATVWQRIRQGLEESIQESKAAREEAAREAVLNPRRRVVNKLYHEFQRTISPHQWKYLPRAEEIFDLAPISRLINAPLDSEVKEEDFRLAMTELPSLLAAHSDEACRKYFRLMSDARTDTLSTEVASPSTESSSDSQSLTQIKKKLDRATSVFSCEQSSWTASDHGSPAVLIGVDDLLTHHCDREEWADLATCNQYTRPNPASSSLTFSPKGAAEAAVLVKLAGLDPDAASAGEMDTRDARFVCRTGLNNAEQDPGDDLCHLRVYSWRIAIQHSLSSSHECEWICLPEDDAERAKRKERQKAESMAEEERWTCGHCLEFMPRLRARRAVCWHLKKRHAIEDPQEPADLFYFERYKRSSCFPGVSIALPRSTVG</sequence>
<accession>A0A409VRR5</accession>
<feature type="region of interest" description="Disordered" evidence="1">
    <location>
        <begin position="992"/>
        <end position="1011"/>
    </location>
</feature>
<protein>
    <recommendedName>
        <fullName evidence="2">F-box domain-containing protein</fullName>
    </recommendedName>
</protein>
<name>A0A409VRR5_9AGAR</name>